<gene>
    <name evidence="1" type="ORF">DKK78_07380</name>
</gene>
<dbReference type="EMBL" id="QGLO01000004">
    <property type="protein sequence ID" value="PXY92112.1"/>
    <property type="molecule type" value="Genomic_DNA"/>
</dbReference>
<accession>A0A2V4E1Z4</accession>
<dbReference type="Proteomes" id="UP000247673">
    <property type="component" value="Unassembled WGS sequence"/>
</dbReference>
<proteinExistence type="predicted"/>
<sequence length="71" mass="7837">MVAFDIADDVAVDIYLVQVSGIIIQFVDGSPIRQGSGDMVAQWFGRSLVVIYARPDRFVQLISQQSYIGNS</sequence>
<evidence type="ECO:0000313" key="2">
    <source>
        <dbReference type="Proteomes" id="UP000247673"/>
    </source>
</evidence>
<evidence type="ECO:0000313" key="1">
    <source>
        <dbReference type="EMBL" id="PXY92112.1"/>
    </source>
</evidence>
<dbReference type="AlphaFoldDB" id="A0A2V4E1Z4"/>
<organism evidence="1 2">
    <name type="scientific">Gilliamella apis</name>
    <dbReference type="NCBI Taxonomy" id="1970738"/>
    <lineage>
        <taxon>Bacteria</taxon>
        <taxon>Pseudomonadati</taxon>
        <taxon>Pseudomonadota</taxon>
        <taxon>Gammaproteobacteria</taxon>
        <taxon>Orbales</taxon>
        <taxon>Orbaceae</taxon>
        <taxon>Gilliamella</taxon>
    </lineage>
</organism>
<protein>
    <submittedName>
        <fullName evidence="1">Uncharacterized protein</fullName>
    </submittedName>
</protein>
<name>A0A2V4E1Z4_9GAMM</name>
<comment type="caution">
    <text evidence="1">The sequence shown here is derived from an EMBL/GenBank/DDBJ whole genome shotgun (WGS) entry which is preliminary data.</text>
</comment>
<reference evidence="1 2" key="1">
    <citation type="submission" date="2018-05" db="EMBL/GenBank/DDBJ databases">
        <title>Reference genomes for bee gut microbiota database.</title>
        <authorList>
            <person name="Ellegaard K.M."/>
        </authorList>
    </citation>
    <scope>NUCLEOTIDE SEQUENCE [LARGE SCALE GENOMIC DNA]</scope>
    <source>
        <strain evidence="1 2">ESL0172</strain>
    </source>
</reference>
<keyword evidence="2" id="KW-1185">Reference proteome</keyword>